<dbReference type="Pfam" id="PF23596">
    <property type="entry name" value="DUF7138"/>
    <property type="match status" value="1"/>
</dbReference>
<dbReference type="AlphaFoldDB" id="S8CML4"/>
<dbReference type="PANTHER" id="PTHR36351:SF1">
    <property type="entry name" value="EMBRYO SAC DEVELOPMENT ARREST 12"/>
    <property type="match status" value="1"/>
</dbReference>
<sequence>MAEDGGRKVEFPVVFFDGEREMDIGYVAIGPEMQYKPFQLMLAQKIGISPNQISIYFVDRNKSPKPPFSEERRRFPVTGKVNFAAICRMKECSFLAVLKRSRKSRNRRMRHIGGVEFGDCAPEKEVLLMTTPEPRMPKDPPVLLRRNHTASLYTHINPLDLDVLNGRLRSLMVQRNYQAAIMKAITESPRSALDPKLIADLFTAEDGVSTRRMSVEEKVTADEKALCEDCCNAAQEGNTTSFHLCINDTVITRFSTRLGPINRPANYP</sequence>
<dbReference type="PANTHER" id="PTHR36351">
    <property type="entry name" value="EMBRYO SAC DEVELOPMENT ARREST 12"/>
    <property type="match status" value="1"/>
</dbReference>
<accession>S8CML4</accession>
<organism evidence="2 3">
    <name type="scientific">Genlisea aurea</name>
    <dbReference type="NCBI Taxonomy" id="192259"/>
    <lineage>
        <taxon>Eukaryota</taxon>
        <taxon>Viridiplantae</taxon>
        <taxon>Streptophyta</taxon>
        <taxon>Embryophyta</taxon>
        <taxon>Tracheophyta</taxon>
        <taxon>Spermatophyta</taxon>
        <taxon>Magnoliopsida</taxon>
        <taxon>eudicotyledons</taxon>
        <taxon>Gunneridae</taxon>
        <taxon>Pentapetalae</taxon>
        <taxon>asterids</taxon>
        <taxon>lamiids</taxon>
        <taxon>Lamiales</taxon>
        <taxon>Lentibulariaceae</taxon>
        <taxon>Genlisea</taxon>
    </lineage>
</organism>
<evidence type="ECO:0000313" key="3">
    <source>
        <dbReference type="Proteomes" id="UP000015453"/>
    </source>
</evidence>
<dbReference type="Proteomes" id="UP000015453">
    <property type="component" value="Unassembled WGS sequence"/>
</dbReference>
<evidence type="ECO:0000259" key="1">
    <source>
        <dbReference type="Pfam" id="PF23596"/>
    </source>
</evidence>
<feature type="domain" description="DUF7138" evidence="1">
    <location>
        <begin position="9"/>
        <end position="95"/>
    </location>
</feature>
<keyword evidence="3" id="KW-1185">Reference proteome</keyword>
<name>S8CML4_9LAMI</name>
<proteinExistence type="predicted"/>
<dbReference type="OrthoDB" id="778072at2759"/>
<gene>
    <name evidence="2" type="ORF">M569_06383</name>
</gene>
<comment type="caution">
    <text evidence="2">The sequence shown here is derived from an EMBL/GenBank/DDBJ whole genome shotgun (WGS) entry which is preliminary data.</text>
</comment>
<dbReference type="InterPro" id="IPR055562">
    <property type="entry name" value="DUF7138"/>
</dbReference>
<dbReference type="EMBL" id="AUSU01002638">
    <property type="protein sequence ID" value="EPS68389.1"/>
    <property type="molecule type" value="Genomic_DNA"/>
</dbReference>
<protein>
    <recommendedName>
        <fullName evidence="1">DUF7138 domain-containing protein</fullName>
    </recommendedName>
</protein>
<evidence type="ECO:0000313" key="2">
    <source>
        <dbReference type="EMBL" id="EPS68389.1"/>
    </source>
</evidence>
<reference evidence="2 3" key="1">
    <citation type="journal article" date="2013" name="BMC Genomics">
        <title>The miniature genome of a carnivorous plant Genlisea aurea contains a low number of genes and short non-coding sequences.</title>
        <authorList>
            <person name="Leushkin E.V."/>
            <person name="Sutormin R.A."/>
            <person name="Nabieva E.R."/>
            <person name="Penin A.A."/>
            <person name="Kondrashov A.S."/>
            <person name="Logacheva M.D."/>
        </authorList>
    </citation>
    <scope>NUCLEOTIDE SEQUENCE [LARGE SCALE GENOMIC DNA]</scope>
</reference>